<dbReference type="RefSeq" id="WP_216440374.1">
    <property type="nucleotide sequence ID" value="NZ_JAHLQF010000004.1"/>
</dbReference>
<evidence type="ECO:0000313" key="2">
    <source>
        <dbReference type="Proteomes" id="UP000726170"/>
    </source>
</evidence>
<comment type="caution">
    <text evidence="1">The sequence shown here is derived from an EMBL/GenBank/DDBJ whole genome shotgun (WGS) entry which is preliminary data.</text>
</comment>
<keyword evidence="2" id="KW-1185">Reference proteome</keyword>
<protein>
    <submittedName>
        <fullName evidence="1">DUF2935 domain-containing protein</fullName>
    </submittedName>
</protein>
<organism evidence="1 2">
    <name type="scientific">Clostridium mobile</name>
    <dbReference type="NCBI Taxonomy" id="2841512"/>
    <lineage>
        <taxon>Bacteria</taxon>
        <taxon>Bacillati</taxon>
        <taxon>Bacillota</taxon>
        <taxon>Clostridia</taxon>
        <taxon>Eubacteriales</taxon>
        <taxon>Clostridiaceae</taxon>
        <taxon>Clostridium</taxon>
    </lineage>
</organism>
<name>A0ABS6EKP0_9CLOT</name>
<dbReference type="Pfam" id="PF11155">
    <property type="entry name" value="DUF2935"/>
    <property type="match status" value="1"/>
</dbReference>
<sequence length="137" mass="16246">MYCYTLVNNLNCVFNELILWSDISSEHPIFIKTLGELTKKDLPKDIVNQLMHINKVFSQLKTKVEELKKRGCPIPYAVMELKKLINEFCMHDAHFLSLLEEVKKYGKKDKVWQTLLEHITHEQKFMYELMGNINMQL</sequence>
<evidence type="ECO:0000313" key="1">
    <source>
        <dbReference type="EMBL" id="MBU5485783.1"/>
    </source>
</evidence>
<gene>
    <name evidence="1" type="ORF">KQI86_15795</name>
</gene>
<proteinExistence type="predicted"/>
<dbReference type="EMBL" id="JAHLQF010000004">
    <property type="protein sequence ID" value="MBU5485783.1"/>
    <property type="molecule type" value="Genomic_DNA"/>
</dbReference>
<accession>A0ABS6EKP0</accession>
<dbReference type="Proteomes" id="UP000726170">
    <property type="component" value="Unassembled WGS sequence"/>
</dbReference>
<reference evidence="1 2" key="1">
    <citation type="submission" date="2021-06" db="EMBL/GenBank/DDBJ databases">
        <authorList>
            <person name="Sun Q."/>
            <person name="Li D."/>
        </authorList>
    </citation>
    <scope>NUCLEOTIDE SEQUENCE [LARGE SCALE GENOMIC DNA]</scope>
    <source>
        <strain evidence="1 2">MSJ-11</strain>
    </source>
</reference>
<dbReference type="InterPro" id="IPR021328">
    <property type="entry name" value="CotB-like"/>
</dbReference>